<dbReference type="Gene3D" id="3.20.20.80">
    <property type="entry name" value="Glycosidases"/>
    <property type="match status" value="1"/>
</dbReference>
<dbReference type="InterPro" id="IPR021843">
    <property type="entry name" value="PSME4_C"/>
</dbReference>
<proteinExistence type="inferred from homology"/>
<evidence type="ECO:0000256" key="7">
    <source>
        <dbReference type="ARBA" id="ARBA00022490"/>
    </source>
</evidence>
<dbReference type="OrthoDB" id="17907at2759"/>
<dbReference type="SMART" id="SM00642">
    <property type="entry name" value="Aamy"/>
    <property type="match status" value="1"/>
</dbReference>
<dbReference type="InterPro" id="IPR012810">
    <property type="entry name" value="TreS/a-amylase_N"/>
</dbReference>
<gene>
    <name evidence="18" type="primary">psmE4</name>
    <name evidence="18" type="ORF">DFA_00671</name>
</gene>
<keyword evidence="10" id="KW-0227">DNA damage</keyword>
<keyword evidence="14" id="KW-0539">Nucleus</keyword>
<dbReference type="OMA" id="ECTQLVP"/>
<feature type="compositionally biased region" description="Low complexity" evidence="16">
    <location>
        <begin position="741"/>
        <end position="760"/>
    </location>
</feature>
<evidence type="ECO:0000256" key="16">
    <source>
        <dbReference type="SAM" id="MobiDB-lite"/>
    </source>
</evidence>
<dbReference type="Gene3D" id="2.60.40.1180">
    <property type="entry name" value="Golgi alpha-mannosidase II"/>
    <property type="match status" value="1"/>
</dbReference>
<keyword evidence="9" id="KW-0677">Repeat</keyword>
<keyword evidence="18" id="KW-0647">Proteasome</keyword>
<dbReference type="GO" id="GO:0005829">
    <property type="term" value="C:cytosol"/>
    <property type="evidence" value="ECO:0007669"/>
    <property type="project" value="TreeGrafter"/>
</dbReference>
<dbReference type="InterPro" id="IPR035309">
    <property type="entry name" value="PSME4"/>
</dbReference>
<evidence type="ECO:0000256" key="1">
    <source>
        <dbReference type="ARBA" id="ARBA00001595"/>
    </source>
</evidence>
<evidence type="ECO:0000313" key="18">
    <source>
        <dbReference type="EMBL" id="EGG20806.1"/>
    </source>
</evidence>
<comment type="subcellular location">
    <subcellularLocation>
        <location evidence="3">Cytoplasm</location>
    </subcellularLocation>
    <subcellularLocation>
        <location evidence="2">Nucleus speckle</location>
    </subcellularLocation>
</comment>
<reference evidence="19" key="1">
    <citation type="journal article" date="2011" name="Genome Res.">
        <title>Phylogeny-wide analysis of social amoeba genomes highlights ancient origins for complex intercellular communication.</title>
        <authorList>
            <person name="Heidel A.J."/>
            <person name="Lawal H.M."/>
            <person name="Felder M."/>
            <person name="Schilde C."/>
            <person name="Helps N.R."/>
            <person name="Tunggal B."/>
            <person name="Rivero F."/>
            <person name="John U."/>
            <person name="Schleicher M."/>
            <person name="Eichinger L."/>
            <person name="Platzer M."/>
            <person name="Noegel A.A."/>
            <person name="Schaap P."/>
            <person name="Gloeckner G."/>
        </authorList>
    </citation>
    <scope>NUCLEOTIDE SEQUENCE [LARGE SCALE GENOMIC DNA]</scope>
    <source>
        <strain evidence="19">SH3</strain>
    </source>
</reference>
<name>F4PT70_CACFS</name>
<feature type="compositionally biased region" description="Polar residues" evidence="16">
    <location>
        <begin position="22"/>
        <end position="35"/>
    </location>
</feature>
<sequence>MAANISPLIAGSSQQQQQQQQPPLNGSSNNALNRSTPSILGNSTISLDMSGNGYEVSPLTSSSEELFDYSQHEHSEESVSSNTLWYKEAIFYEVYVRAFCDVEGTGNGGISGITAKLDYLHSLGVDCIWLLPIYPSPLKDDGYDVADYCDIHPDYGTLNDFKVLVKAVHERNMKIIADFIPNHCSEQHKWFQEARKDRNSPFRDYFVWSDTPTKYKEARIIFLDVETSNWTFDPVAGQYYWHRFYKEQPDLNFDNPKVQQEMLNIMKFWLDLGIDGFRVDAVPYLFERDGTSCENLQETHDFLKEMRKFIDNQYPGRVILAEACQMPNEVRKYFGEGEGDEFNMGFHFPVMPRVYMSIMRGDGQCLKEIMELTPPIPATCQWVTFLRNHDELTLEMVTPDERKEMWAHYAPIPRMKINLGIRRRLAPLLDNDQRKIELAYSLLFTLPGSPIIYYGDEIGMGDNIWLEDRHGVRTPMQWDDSYPNGGFSTSRHPYSQVIDDPIYGYQRVNVKEAEKDPSSLFHIIRQMIQRRRKHMSFGHGSFTWVPTNNRHVTAYLRVFGIDRMLIIHNLTNEPQSCTLKIHKDMQTQWRTPTPTRRKDGAQQQPTQPQQPAQQPAQPHIVGPTTLSAHDVFGTSASFSTQKDLARKLLSTIDDDPQSHYLVDILTDHQCMIDTNGVVKIDLDPYQFYWFSMGELSTLGGGTASRDLRRKNNNSIDNNNNNLLINHNHHHLYRRHHINNNMTNNNINNNGNGNGNQQQQQQHKDDIIKTHSYRIMKQGDDQMISSEESTTKTESVISTITTTSTTSNNNNNNNSRLISCYSVYKQYEPKECLKDDASQERDFQKRIDTLYPPDYKDNIRQEQIQLLEQCKKGLEWSIVISDCAGIELALQQLKKYINLKYPLSKADYEYYIITLFNLLYDGKVNSIDNSIMAFLIILLIHGKKLIDIVIDWVPLFNMFRKYYNYNIVPQTMLNEHVSNDINKYKRNIHSLIIASRPFFSINAFEEIMEQVKPLLCPHSNTVFVGLFTMTVMLPTHHLASHTSIPSFAYEFLSYWEWIENNNDWDERWLMLLSRVIKHSINVNWTELAPRLYTHFIRVVDLSIGNPKFAHLKPLKNNIPVAIKITRDENIEFTTMGRTIASLINYQGDTLDLVNRFFSSISSYFHPSNHGEWSISLLELIISTCHSFTKKHLKQPFNQEIIKRFYADIFPHVEITLYSKKKNNILNTCKIVKELCYIAPQIILPNLLEKLYGSIDKEEVNRIVSELEVISTCFHPLIVQPELFPEGKSHVYNLMVLALNNMDPIHPNKASAAFKFFNRIFSCVLLNDETIYLTDTNNSNEFDTSATLATSSFLDWSLLFLDSVLNFIRNASTKKEFAEHKRVTPPGVFLHETIGLFFCQMSDEVYNAVLEKLVHFFKKTFEPDYYKQYSAFLCAATLRNPTKSLATLLPVFISKLFTKQQDAQGSNKYQIRDLSDEEYKWYIQLMGYTVFKSGAALLNHQDEFIKICNVLFESNNKVIIKQVSKVVRKSIFSLTRYYPSNNRSIPTPLFVEKVNHTKYWGITDESIIYPIEWFQPVCQNKLNRELYTKETTEFSKRLIELYLIERVDRLDKYIDEISTHSILRTAVFLMNDDDLKPAKIDDSCKYIYPRMVPSHGRITIESIKNEPQHIYRVIRRLLDFVQSQKNEEISVLKGISKCLLSLNYGFLDIQDRTSEALFSKWKNLKRYKTRNAIIFKGYKAHLLRQTIASEKLPLTNTTQSSLFDLLGLSVHRYKQLRAVAQDALTRVAQHHVGGVSSILPKLVENFTQQRSDEEIKGSIYLMCNKNVLKKLKTNWKWIQSLSNTFINSFDSKFKTTTRETFVKFKHQFILSKYEPVLIYHSSNQMMDLDHYSPTSSMPSKDILSKQKSWFEKKNLANIEYLRQIVENIIDRLKVHEKKDNLTWKDLIFLQTFMIYLIATFIKSISSSDQDQLKSALLGSIVITPQQQANNNGGGGIGVFGEVLVKNISMIKDSIISIFKNMNSDYPITRILSINLISQILFEQKKGTREICFEHFWNNDETAVAADEKMDIDRNGNDGDQEMEQARDDNNNEYSVLLCDEEDNLIMKSLSSIIVPSIQSVFDDQFLDKLVSYIIQDHDVESQSHNIGCAISAKNLSLLWPNSRHPVGAKLFKLQNAKLFYSFFAWNEQFYPRLVKQIEALKLKNDKEDQSMLAEMVAGLGRYVTSGKHSDHFNKQDAINYLTDLLLTCLNNCSNELNETWILVIRFISYNTKIADLNWLVEILFKLYNNPLNIFSQAKSIRFFKALVFEITYKSTDLLDKFMKICLKEFSNPHKQVRDEVYKLFVNVLIYQSKFLNQDNTRVLILEPPILPNESIQTFSSIVAECTNQSLTTEVRNSVKETFIAMVSSAFSKGFSNIMMRITPSMLPTLFSFTSDTNQDISKSAMMCIASMAQGFYLDQQVLSQLIQQLQTIAQSSFWRVRRSILPFVQIMYFNHALFLSSEQSDAFFDLVLALIRDTQIEVRELGKDTLASMLVSSKTNLTRISKFIETSIKGLKNSKITNENVTQKHQYILILSSIILSSPYQIPSYFPPIMECLSGYSSAMPPIRDTVQSTLSEFWRTHKSTWEEEKLLFNEEQREMIRGTVAYPSYYA</sequence>
<dbReference type="InterPro" id="IPR011989">
    <property type="entry name" value="ARM-like"/>
</dbReference>
<dbReference type="Pfam" id="PF23096">
    <property type="entry name" value="HEAT_PSME4"/>
    <property type="match status" value="1"/>
</dbReference>
<dbReference type="Gene3D" id="1.25.10.10">
    <property type="entry name" value="Leucine-rich Repeat Variant"/>
    <property type="match status" value="1"/>
</dbReference>
<evidence type="ECO:0000256" key="10">
    <source>
        <dbReference type="ARBA" id="ARBA00022763"/>
    </source>
</evidence>
<dbReference type="NCBIfam" id="TIGR02456">
    <property type="entry name" value="treS_nterm"/>
    <property type="match status" value="1"/>
</dbReference>
<dbReference type="EMBL" id="GL883010">
    <property type="protein sequence ID" value="EGG20806.1"/>
    <property type="molecule type" value="Genomic_DNA"/>
</dbReference>
<dbReference type="GeneID" id="14873733"/>
<evidence type="ECO:0000256" key="11">
    <source>
        <dbReference type="ARBA" id="ARBA00022837"/>
    </source>
</evidence>
<feature type="region of interest" description="Disordered" evidence="16">
    <location>
        <begin position="1"/>
        <end position="35"/>
    </location>
</feature>
<keyword evidence="12" id="KW-0234">DNA repair</keyword>
<evidence type="ECO:0000256" key="9">
    <source>
        <dbReference type="ARBA" id="ARBA00022737"/>
    </source>
</evidence>
<comment type="similarity">
    <text evidence="4">Belongs to the glycosyl hydrolase 13 family. TreS subfamily.</text>
</comment>
<dbReference type="InterPro" id="IPR045857">
    <property type="entry name" value="O16G_dom_2"/>
</dbReference>
<feature type="domain" description="Glycosyl hydrolase family 13 catalytic" evidence="17">
    <location>
        <begin position="93"/>
        <end position="511"/>
    </location>
</feature>
<evidence type="ECO:0000313" key="19">
    <source>
        <dbReference type="Proteomes" id="UP000007797"/>
    </source>
</evidence>
<evidence type="ECO:0000256" key="12">
    <source>
        <dbReference type="ARBA" id="ARBA00023204"/>
    </source>
</evidence>
<dbReference type="InterPro" id="IPR055455">
    <property type="entry name" value="HEAT_PSME4"/>
</dbReference>
<dbReference type="GO" id="GO:0005975">
    <property type="term" value="P:carbohydrate metabolic process"/>
    <property type="evidence" value="ECO:0007669"/>
    <property type="project" value="InterPro"/>
</dbReference>
<dbReference type="GO" id="GO:0046872">
    <property type="term" value="F:metal ion binding"/>
    <property type="evidence" value="ECO:0007669"/>
    <property type="project" value="UniProtKB-KW"/>
</dbReference>
<feature type="compositionally biased region" description="Low complexity" evidence="16">
    <location>
        <begin position="601"/>
        <end position="618"/>
    </location>
</feature>
<feature type="region of interest" description="Disordered" evidence="16">
    <location>
        <begin position="588"/>
        <end position="626"/>
    </location>
</feature>
<dbReference type="Pfam" id="PF00128">
    <property type="entry name" value="Alpha-amylase"/>
    <property type="match status" value="2"/>
</dbReference>
<dbReference type="SUPFAM" id="SSF48371">
    <property type="entry name" value="ARM repeat"/>
    <property type="match status" value="3"/>
</dbReference>
<keyword evidence="19" id="KW-1185">Reference proteome</keyword>
<dbReference type="RefSeq" id="XP_004358656.1">
    <property type="nucleotide sequence ID" value="XM_004358599.1"/>
</dbReference>
<evidence type="ECO:0000256" key="6">
    <source>
        <dbReference type="ARBA" id="ARBA00012619"/>
    </source>
</evidence>
<dbReference type="CDD" id="cd11334">
    <property type="entry name" value="AmyAc_TreS"/>
    <property type="match status" value="1"/>
</dbReference>
<dbReference type="GO" id="GO:0016504">
    <property type="term" value="F:peptidase activator activity"/>
    <property type="evidence" value="ECO:0007669"/>
    <property type="project" value="InterPro"/>
</dbReference>
<dbReference type="InterPro" id="IPR032430">
    <property type="entry name" value="Blm10_mid"/>
</dbReference>
<evidence type="ECO:0000256" key="15">
    <source>
        <dbReference type="ARBA" id="ARBA00031378"/>
    </source>
</evidence>
<comment type="catalytic activity">
    <reaction evidence="1">
        <text>D-maltose = alpha,alpha-trehalose</text>
        <dbReference type="Rhea" id="RHEA:15145"/>
        <dbReference type="ChEBI" id="CHEBI:16551"/>
        <dbReference type="ChEBI" id="CHEBI:17306"/>
        <dbReference type="EC" id="5.4.99.16"/>
    </reaction>
</comment>
<dbReference type="EC" id="5.4.99.16" evidence="6"/>
<comment type="similarity">
    <text evidence="5">Belongs to the BLM10 family.</text>
</comment>
<dbReference type="Pfam" id="PF16507">
    <property type="entry name" value="HEAT_PSME4_mid"/>
    <property type="match status" value="1"/>
</dbReference>
<dbReference type="InterPro" id="IPR016024">
    <property type="entry name" value="ARM-type_fold"/>
</dbReference>
<dbReference type="GO" id="GO:0047471">
    <property type="term" value="F:maltose alpha-D-glucosyltransferase activity"/>
    <property type="evidence" value="ECO:0007669"/>
    <property type="project" value="UniProtKB-EC"/>
</dbReference>
<dbReference type="InterPro" id="IPR013780">
    <property type="entry name" value="Glyco_hydro_b"/>
</dbReference>
<dbReference type="GO" id="GO:0006281">
    <property type="term" value="P:DNA repair"/>
    <property type="evidence" value="ECO:0007669"/>
    <property type="project" value="UniProtKB-KW"/>
</dbReference>
<keyword evidence="8" id="KW-0479">Metal-binding</keyword>
<evidence type="ECO:0000256" key="5">
    <source>
        <dbReference type="ARBA" id="ARBA00005739"/>
    </source>
</evidence>
<dbReference type="InterPro" id="IPR006047">
    <property type="entry name" value="GH13_cat_dom"/>
</dbReference>
<dbReference type="Pfam" id="PF11919">
    <property type="entry name" value="PSME4_C"/>
    <property type="match status" value="1"/>
</dbReference>
<protein>
    <recommendedName>
        <fullName evidence="6">maltose alpha-D-glucosyltransferase</fullName>
        <ecNumber evidence="6">5.4.99.16</ecNumber>
    </recommendedName>
    <alternativeName>
        <fullName evidence="15">Maltose alpha-D-glucosyltransferase</fullName>
    </alternativeName>
</protein>
<dbReference type="FunFam" id="3.20.20.80:FF:000055">
    <property type="entry name" value="Trehalose synthase"/>
    <property type="match status" value="1"/>
</dbReference>
<accession>F4PT70</accession>
<dbReference type="GO" id="GO:0016607">
    <property type="term" value="C:nuclear speck"/>
    <property type="evidence" value="ECO:0007669"/>
    <property type="project" value="UniProtKB-SubCell"/>
</dbReference>
<feature type="region of interest" description="Disordered" evidence="16">
    <location>
        <begin position="741"/>
        <end position="764"/>
    </location>
</feature>
<dbReference type="Proteomes" id="UP000007797">
    <property type="component" value="Unassembled WGS sequence"/>
</dbReference>
<dbReference type="SUPFAM" id="SSF51445">
    <property type="entry name" value="(Trans)glycosidases"/>
    <property type="match status" value="1"/>
</dbReference>
<organism evidence="18 19">
    <name type="scientific">Cavenderia fasciculata</name>
    <name type="common">Slime mold</name>
    <name type="synonym">Dictyostelium fasciculatum</name>
    <dbReference type="NCBI Taxonomy" id="261658"/>
    <lineage>
        <taxon>Eukaryota</taxon>
        <taxon>Amoebozoa</taxon>
        <taxon>Evosea</taxon>
        <taxon>Eumycetozoa</taxon>
        <taxon>Dictyostelia</taxon>
        <taxon>Acytosteliales</taxon>
        <taxon>Cavenderiaceae</taxon>
        <taxon>Cavenderia</taxon>
    </lineage>
</organism>
<dbReference type="PANTHER" id="PTHR32170:SF3">
    <property type="entry name" value="PROTEASOME ACTIVATOR COMPLEX SUBUNIT 4"/>
    <property type="match status" value="1"/>
</dbReference>
<dbReference type="InterPro" id="IPR017853">
    <property type="entry name" value="GH"/>
</dbReference>
<dbReference type="GO" id="GO:0010499">
    <property type="term" value="P:proteasomal ubiquitin-independent protein catabolic process"/>
    <property type="evidence" value="ECO:0007669"/>
    <property type="project" value="TreeGrafter"/>
</dbReference>
<evidence type="ECO:0000256" key="14">
    <source>
        <dbReference type="ARBA" id="ARBA00023242"/>
    </source>
</evidence>
<dbReference type="STRING" id="1054147.F4PT70"/>
<dbReference type="GO" id="GO:0070628">
    <property type="term" value="F:proteasome binding"/>
    <property type="evidence" value="ECO:0007669"/>
    <property type="project" value="InterPro"/>
</dbReference>
<dbReference type="GO" id="GO:0000502">
    <property type="term" value="C:proteasome complex"/>
    <property type="evidence" value="ECO:0007669"/>
    <property type="project" value="UniProtKB-KW"/>
</dbReference>
<evidence type="ECO:0000256" key="13">
    <source>
        <dbReference type="ARBA" id="ARBA00023235"/>
    </source>
</evidence>
<dbReference type="KEGG" id="dfa:DFA_00671"/>
<evidence type="ECO:0000259" key="17">
    <source>
        <dbReference type="SMART" id="SM00642"/>
    </source>
</evidence>
<dbReference type="PANTHER" id="PTHR32170">
    <property type="entry name" value="PROTEASOME ACTIVATOR COMPLEX SUBUNIT 4"/>
    <property type="match status" value="1"/>
</dbReference>
<dbReference type="Gene3D" id="3.90.400.10">
    <property type="entry name" value="Oligo-1,6-glucosidase, Domain 2"/>
    <property type="match status" value="1"/>
</dbReference>
<keyword evidence="13" id="KW-0413">Isomerase</keyword>
<evidence type="ECO:0000256" key="8">
    <source>
        <dbReference type="ARBA" id="ARBA00022723"/>
    </source>
</evidence>
<keyword evidence="7" id="KW-0963">Cytoplasm</keyword>
<evidence type="ECO:0000256" key="4">
    <source>
        <dbReference type="ARBA" id="ARBA00005496"/>
    </source>
</evidence>
<dbReference type="SUPFAM" id="SSF51011">
    <property type="entry name" value="Glycosyl hydrolase domain"/>
    <property type="match status" value="1"/>
</dbReference>
<keyword evidence="11" id="KW-0106">Calcium</keyword>
<evidence type="ECO:0000256" key="2">
    <source>
        <dbReference type="ARBA" id="ARBA00004324"/>
    </source>
</evidence>
<evidence type="ECO:0000256" key="3">
    <source>
        <dbReference type="ARBA" id="ARBA00004496"/>
    </source>
</evidence>